<evidence type="ECO:0000256" key="5">
    <source>
        <dbReference type="SAM" id="MobiDB-lite"/>
    </source>
</evidence>
<dbReference type="Gene3D" id="1.10.287.100">
    <property type="match status" value="1"/>
</dbReference>
<evidence type="ECO:0000256" key="1">
    <source>
        <dbReference type="ARBA" id="ARBA00004123"/>
    </source>
</evidence>
<dbReference type="SMART" id="SM01371">
    <property type="entry name" value="TFIIA"/>
    <property type="match status" value="1"/>
</dbReference>
<protein>
    <submittedName>
        <fullName evidence="6">Oidioi.mRNA.OKI2018_I69.XSR.g15948.t1.cds</fullName>
    </submittedName>
</protein>
<dbReference type="PANTHER" id="PTHR12694">
    <property type="entry name" value="TRANSCRIPTION INITIATION FACTOR IIA SUBUNIT 1"/>
    <property type="match status" value="1"/>
</dbReference>
<dbReference type="Gene3D" id="2.30.18.10">
    <property type="entry name" value="Transcription factor IIA (TFIIA), beta-barrel domain"/>
    <property type="match status" value="1"/>
</dbReference>
<evidence type="ECO:0000313" key="6">
    <source>
        <dbReference type="EMBL" id="CAG5098757.1"/>
    </source>
</evidence>
<sequence>MVFPQTSVPSHYITASVYDGVISDVMKACRDAFIEEGYDEASLLDVKRLWTRKLAETKAVTRQPGRQSQQQVVRQPQQIVRQPQQVYIQRQVSQDGRPIQRRQFTSNGQPVQYVQYRSNQSPNVQQSPQPQRIYVQRPQQVQTQYIVQQRPQHSQQQRQPQQQRIIVQNNRAQNLSPGPSHRASPNSNHVHQLDGTSDDKLELESEVTPAPSIEVPETKSAPANPPPIPTTLPESIRSLLDEDSEIIIQIDGVGDDVSSGSLSSSSSDDPDSDTEHVDEPALNSDDNCPSPGVDETFDCENILVCKYDKITRNKNQWKMQIKEGIMNIKGYDHVFWKALGDTPW</sequence>
<comment type="similarity">
    <text evidence="2">Belongs to the TFIIA subunit 1 family.</text>
</comment>
<feature type="compositionally biased region" description="Low complexity" evidence="5">
    <location>
        <begin position="252"/>
        <end position="267"/>
    </location>
</feature>
<comment type="subcellular location">
    <subcellularLocation>
        <location evidence="1">Nucleus</location>
    </subcellularLocation>
</comment>
<dbReference type="InterPro" id="IPR004855">
    <property type="entry name" value="TFIIA_asu/bsu"/>
</dbReference>
<proteinExistence type="inferred from homology"/>
<dbReference type="Proteomes" id="UP001158576">
    <property type="component" value="Chromosome XSR"/>
</dbReference>
<keyword evidence="4" id="KW-0539">Nucleus</keyword>
<dbReference type="SUPFAM" id="SSF47396">
    <property type="entry name" value="Transcription factor IIA (TFIIA), alpha-helical domain"/>
    <property type="match status" value="1"/>
</dbReference>
<feature type="region of interest" description="Disordered" evidence="5">
    <location>
        <begin position="252"/>
        <end position="292"/>
    </location>
</feature>
<keyword evidence="3" id="KW-0804">Transcription</keyword>
<evidence type="ECO:0000256" key="2">
    <source>
        <dbReference type="ARBA" id="ARBA00010059"/>
    </source>
</evidence>
<dbReference type="InterPro" id="IPR009088">
    <property type="entry name" value="TFIIA_b-brl"/>
</dbReference>
<evidence type="ECO:0000256" key="4">
    <source>
        <dbReference type="ARBA" id="ARBA00023242"/>
    </source>
</evidence>
<dbReference type="Pfam" id="PF03153">
    <property type="entry name" value="TFIIA"/>
    <property type="match status" value="1"/>
</dbReference>
<name>A0ABN7SEH7_OIKDI</name>
<dbReference type="PANTHER" id="PTHR12694:SF8">
    <property type="entry name" value="TRANSCRIPTION INITIATION FACTOR IIA SUBUNIT 1"/>
    <property type="match status" value="1"/>
</dbReference>
<feature type="region of interest" description="Disordered" evidence="5">
    <location>
        <begin position="173"/>
        <end position="234"/>
    </location>
</feature>
<accession>A0ABN7SEH7</accession>
<evidence type="ECO:0000256" key="3">
    <source>
        <dbReference type="ARBA" id="ARBA00023163"/>
    </source>
</evidence>
<dbReference type="EMBL" id="OU015569">
    <property type="protein sequence ID" value="CAG5098757.1"/>
    <property type="molecule type" value="Genomic_DNA"/>
</dbReference>
<reference evidence="6 7" key="1">
    <citation type="submission" date="2021-04" db="EMBL/GenBank/DDBJ databases">
        <authorList>
            <person name="Bliznina A."/>
        </authorList>
    </citation>
    <scope>NUCLEOTIDE SEQUENCE [LARGE SCALE GENOMIC DNA]</scope>
</reference>
<evidence type="ECO:0000313" key="7">
    <source>
        <dbReference type="Proteomes" id="UP001158576"/>
    </source>
</evidence>
<organism evidence="6 7">
    <name type="scientific">Oikopleura dioica</name>
    <name type="common">Tunicate</name>
    <dbReference type="NCBI Taxonomy" id="34765"/>
    <lineage>
        <taxon>Eukaryota</taxon>
        <taxon>Metazoa</taxon>
        <taxon>Chordata</taxon>
        <taxon>Tunicata</taxon>
        <taxon>Appendicularia</taxon>
        <taxon>Copelata</taxon>
        <taxon>Oikopleuridae</taxon>
        <taxon>Oikopleura</taxon>
    </lineage>
</organism>
<dbReference type="SUPFAM" id="SSF50784">
    <property type="entry name" value="Transcription factor IIA (TFIIA), beta-barrel domain"/>
    <property type="match status" value="1"/>
</dbReference>
<dbReference type="CDD" id="cd07976">
    <property type="entry name" value="TFIIA_alpha_beta_like"/>
    <property type="match status" value="1"/>
</dbReference>
<keyword evidence="7" id="KW-1185">Reference proteome</keyword>
<gene>
    <name evidence="6" type="ORF">OKIOD_LOCUS7506</name>
</gene>
<feature type="region of interest" description="Disordered" evidence="5">
    <location>
        <begin position="144"/>
        <end position="163"/>
    </location>
</feature>